<evidence type="ECO:0000256" key="1">
    <source>
        <dbReference type="SAM" id="MobiDB-lite"/>
    </source>
</evidence>
<feature type="region of interest" description="Disordered" evidence="1">
    <location>
        <begin position="46"/>
        <end position="84"/>
    </location>
</feature>
<comment type="caution">
    <text evidence="2">The sequence shown here is derived from an EMBL/GenBank/DDBJ whole genome shotgun (WGS) entry which is preliminary data.</text>
</comment>
<feature type="compositionally biased region" description="Acidic residues" evidence="1">
    <location>
        <begin position="59"/>
        <end position="74"/>
    </location>
</feature>
<proteinExistence type="predicted"/>
<accession>A0A5B7G3W8</accession>
<name>A0A5B7G3W8_PORTR</name>
<evidence type="ECO:0000313" key="2">
    <source>
        <dbReference type="EMBL" id="MPC53642.1"/>
    </source>
</evidence>
<sequence>MRREGPRREERGKLLVNLSSQECGWQVLRGCQRVLGTVQWAKAKAEDRPGTLHYALPSGEEEEEKEEEEEEEDEERVKEREKDG</sequence>
<keyword evidence="3" id="KW-1185">Reference proteome</keyword>
<feature type="compositionally biased region" description="Basic and acidic residues" evidence="1">
    <location>
        <begin position="75"/>
        <end position="84"/>
    </location>
</feature>
<reference evidence="2 3" key="1">
    <citation type="submission" date="2019-05" db="EMBL/GenBank/DDBJ databases">
        <title>Another draft genome of Portunus trituberculatus and its Hox gene families provides insights of decapod evolution.</title>
        <authorList>
            <person name="Jeong J.-H."/>
            <person name="Song I."/>
            <person name="Kim S."/>
            <person name="Choi T."/>
            <person name="Kim D."/>
            <person name="Ryu S."/>
            <person name="Kim W."/>
        </authorList>
    </citation>
    <scope>NUCLEOTIDE SEQUENCE [LARGE SCALE GENOMIC DNA]</scope>
    <source>
        <tissue evidence="2">Muscle</tissue>
    </source>
</reference>
<dbReference type="EMBL" id="VSRR010011780">
    <property type="protein sequence ID" value="MPC53642.1"/>
    <property type="molecule type" value="Genomic_DNA"/>
</dbReference>
<evidence type="ECO:0000313" key="3">
    <source>
        <dbReference type="Proteomes" id="UP000324222"/>
    </source>
</evidence>
<gene>
    <name evidence="2" type="ORF">E2C01_047540</name>
</gene>
<organism evidence="2 3">
    <name type="scientific">Portunus trituberculatus</name>
    <name type="common">Swimming crab</name>
    <name type="synonym">Neptunus trituberculatus</name>
    <dbReference type="NCBI Taxonomy" id="210409"/>
    <lineage>
        <taxon>Eukaryota</taxon>
        <taxon>Metazoa</taxon>
        <taxon>Ecdysozoa</taxon>
        <taxon>Arthropoda</taxon>
        <taxon>Crustacea</taxon>
        <taxon>Multicrustacea</taxon>
        <taxon>Malacostraca</taxon>
        <taxon>Eumalacostraca</taxon>
        <taxon>Eucarida</taxon>
        <taxon>Decapoda</taxon>
        <taxon>Pleocyemata</taxon>
        <taxon>Brachyura</taxon>
        <taxon>Eubrachyura</taxon>
        <taxon>Portunoidea</taxon>
        <taxon>Portunidae</taxon>
        <taxon>Portuninae</taxon>
        <taxon>Portunus</taxon>
    </lineage>
</organism>
<dbReference type="Proteomes" id="UP000324222">
    <property type="component" value="Unassembled WGS sequence"/>
</dbReference>
<dbReference type="AlphaFoldDB" id="A0A5B7G3W8"/>
<protein>
    <submittedName>
        <fullName evidence="2">Uncharacterized protein</fullName>
    </submittedName>
</protein>